<dbReference type="AlphaFoldDB" id="A0A7I8DLP2"/>
<dbReference type="InterPro" id="IPR051044">
    <property type="entry name" value="MAG_DAG_Lipase"/>
</dbReference>
<evidence type="ECO:0000313" key="2">
    <source>
        <dbReference type="EMBL" id="BCJ98201.1"/>
    </source>
</evidence>
<dbReference type="Gene3D" id="3.40.50.1820">
    <property type="entry name" value="alpha/beta hydrolase"/>
    <property type="match status" value="1"/>
</dbReference>
<proteinExistence type="predicted"/>
<reference evidence="2 3" key="1">
    <citation type="submission" date="2020-08" db="EMBL/GenBank/DDBJ databases">
        <title>Draft genome sequencing of an Anaerocolumna strain isolated from anoxic soil subjected to BSD treatment.</title>
        <authorList>
            <person name="Uek A."/>
            <person name="Tonouchi A."/>
        </authorList>
    </citation>
    <scope>NUCLEOTIDE SEQUENCE [LARGE SCALE GENOMIC DNA]</scope>
    <source>
        <strain evidence="2 3">CTTW</strain>
    </source>
</reference>
<name>A0A7I8DLP2_9FIRM</name>
<accession>A0A7I8DLP2</accession>
<keyword evidence="3" id="KW-1185">Reference proteome</keyword>
<dbReference type="KEGG" id="acht:bsdcttw_12420"/>
<reference evidence="2 3" key="2">
    <citation type="submission" date="2020-08" db="EMBL/GenBank/DDBJ databases">
        <authorList>
            <person name="Ueki A."/>
            <person name="Tonouchi A."/>
        </authorList>
    </citation>
    <scope>NUCLEOTIDE SEQUENCE [LARGE SCALE GENOMIC DNA]</scope>
    <source>
        <strain evidence="2 3">CTTW</strain>
    </source>
</reference>
<dbReference type="InterPro" id="IPR029058">
    <property type="entry name" value="AB_hydrolase_fold"/>
</dbReference>
<dbReference type="EMBL" id="AP023368">
    <property type="protein sequence ID" value="BCJ98201.1"/>
    <property type="molecule type" value="Genomic_DNA"/>
</dbReference>
<dbReference type="Proteomes" id="UP000515703">
    <property type="component" value="Chromosome"/>
</dbReference>
<dbReference type="RefSeq" id="WP_185258546.1">
    <property type="nucleotide sequence ID" value="NZ_AP023368.1"/>
</dbReference>
<protein>
    <submittedName>
        <fullName evidence="2">Alpha/beta hydrolase</fullName>
    </submittedName>
</protein>
<dbReference type="Pfam" id="PF12146">
    <property type="entry name" value="Hydrolase_4"/>
    <property type="match status" value="1"/>
</dbReference>
<evidence type="ECO:0000259" key="1">
    <source>
        <dbReference type="Pfam" id="PF12146"/>
    </source>
</evidence>
<feature type="domain" description="Serine aminopeptidase S33" evidence="1">
    <location>
        <begin position="18"/>
        <end position="282"/>
    </location>
</feature>
<sequence>MDGTTVYGYLISPEEGKELKGIVQLAHGMAETAERYERFARSLAAEGYLVYAHDHRGHGKTAGDLENVGYLADKEGFEWLVRDMHNLTDIIREEHPALPLFLLGHSMGSFAAQRYAMEHGKELTGLILSGSNGNQGIMLKAGNIIAAREVKKLGRKARSEKMNQLLFGSFNKRFHPSRTEFDWLSRDDEEVDKYIRDPYCGAVFTSGFYHDFINGLMVIEKKSNRRKVPKDLPILILSGDRDPVGKFGKGVRNLYEIYKNTGVKDITLKLYPEARHELLNEINREEVTNDIITWVKQHTV</sequence>
<evidence type="ECO:0000313" key="3">
    <source>
        <dbReference type="Proteomes" id="UP000515703"/>
    </source>
</evidence>
<dbReference type="PANTHER" id="PTHR11614">
    <property type="entry name" value="PHOSPHOLIPASE-RELATED"/>
    <property type="match status" value="1"/>
</dbReference>
<dbReference type="GO" id="GO:0016787">
    <property type="term" value="F:hydrolase activity"/>
    <property type="evidence" value="ECO:0007669"/>
    <property type="project" value="UniProtKB-KW"/>
</dbReference>
<gene>
    <name evidence="2" type="ORF">bsdcttw_12420</name>
</gene>
<keyword evidence="2" id="KW-0378">Hydrolase</keyword>
<dbReference type="InterPro" id="IPR022742">
    <property type="entry name" value="Hydrolase_4"/>
</dbReference>
<dbReference type="SUPFAM" id="SSF53474">
    <property type="entry name" value="alpha/beta-Hydrolases"/>
    <property type="match status" value="1"/>
</dbReference>
<organism evidence="2 3">
    <name type="scientific">Anaerocolumna chitinilytica</name>
    <dbReference type="NCBI Taxonomy" id="1727145"/>
    <lineage>
        <taxon>Bacteria</taxon>
        <taxon>Bacillati</taxon>
        <taxon>Bacillota</taxon>
        <taxon>Clostridia</taxon>
        <taxon>Lachnospirales</taxon>
        <taxon>Lachnospiraceae</taxon>
        <taxon>Anaerocolumna</taxon>
    </lineage>
</organism>